<dbReference type="Proteomes" id="UP000192731">
    <property type="component" value="Unassembled WGS sequence"/>
</dbReference>
<dbReference type="AlphaFoldDB" id="A0A1W1V4G6"/>
<evidence type="ECO:0000313" key="3">
    <source>
        <dbReference type="Proteomes" id="UP000192731"/>
    </source>
</evidence>
<dbReference type="RefSeq" id="WP_084052853.1">
    <property type="nucleotide sequence ID" value="NZ_FWWT01000015.1"/>
</dbReference>
<organism evidence="2 3">
    <name type="scientific">Desulfonispora thiosulfatigenes DSM 11270</name>
    <dbReference type="NCBI Taxonomy" id="656914"/>
    <lineage>
        <taxon>Bacteria</taxon>
        <taxon>Bacillati</taxon>
        <taxon>Bacillota</taxon>
        <taxon>Clostridia</taxon>
        <taxon>Eubacteriales</taxon>
        <taxon>Peptococcaceae</taxon>
        <taxon>Desulfonispora</taxon>
    </lineage>
</organism>
<keyword evidence="1" id="KW-0472">Membrane</keyword>
<evidence type="ECO:0000256" key="1">
    <source>
        <dbReference type="SAM" id="Phobius"/>
    </source>
</evidence>
<dbReference type="STRING" id="656914.SAMN00017405_1875"/>
<proteinExistence type="predicted"/>
<keyword evidence="1" id="KW-0812">Transmembrane</keyword>
<dbReference type="InterPro" id="IPR011990">
    <property type="entry name" value="TPR-like_helical_dom_sf"/>
</dbReference>
<dbReference type="SUPFAM" id="SSF48452">
    <property type="entry name" value="TPR-like"/>
    <property type="match status" value="1"/>
</dbReference>
<accession>A0A1W1V4G6</accession>
<sequence>MKNITGKQRNLIFYSFLSVALVLVLILAVVGSTQNGEWTKEDAMHKHAFKNLRRGNFDEAIPLYKHLLEQKRNQNSPNLYWEYGGCLAGKKEYPEALKNYELAKEKNIFLVKDSNFMYQWSHLLAENGQDDKAYRYLTLARQEASDEKIAAQMDTLLQKIENKK</sequence>
<evidence type="ECO:0000313" key="2">
    <source>
        <dbReference type="EMBL" id="SMB88289.1"/>
    </source>
</evidence>
<name>A0A1W1V4G6_DESTI</name>
<protein>
    <recommendedName>
        <fullName evidence="4">Tetratricopeptide repeat-containing protein</fullName>
    </recommendedName>
</protein>
<dbReference type="Gene3D" id="1.25.40.10">
    <property type="entry name" value="Tetratricopeptide repeat domain"/>
    <property type="match status" value="1"/>
</dbReference>
<feature type="transmembrane region" description="Helical" evidence="1">
    <location>
        <begin position="12"/>
        <end position="31"/>
    </location>
</feature>
<reference evidence="2 3" key="1">
    <citation type="submission" date="2017-04" db="EMBL/GenBank/DDBJ databases">
        <authorList>
            <person name="Afonso C.L."/>
            <person name="Miller P.J."/>
            <person name="Scott M.A."/>
            <person name="Spackman E."/>
            <person name="Goraichik I."/>
            <person name="Dimitrov K.M."/>
            <person name="Suarez D.L."/>
            <person name="Swayne D.E."/>
        </authorList>
    </citation>
    <scope>NUCLEOTIDE SEQUENCE [LARGE SCALE GENOMIC DNA]</scope>
    <source>
        <strain evidence="2 3">DSM 11270</strain>
    </source>
</reference>
<dbReference type="EMBL" id="FWWT01000015">
    <property type="protein sequence ID" value="SMB88289.1"/>
    <property type="molecule type" value="Genomic_DNA"/>
</dbReference>
<gene>
    <name evidence="2" type="ORF">SAMN00017405_1875</name>
</gene>
<evidence type="ECO:0008006" key="4">
    <source>
        <dbReference type="Google" id="ProtNLM"/>
    </source>
</evidence>
<keyword evidence="1" id="KW-1133">Transmembrane helix</keyword>
<keyword evidence="3" id="KW-1185">Reference proteome</keyword>